<comment type="caution">
    <text evidence="3">The sequence shown here is derived from an EMBL/GenBank/DDBJ whole genome shotgun (WGS) entry which is preliminary data.</text>
</comment>
<keyword evidence="2" id="KW-0812">Transmembrane</keyword>
<dbReference type="PANTHER" id="PTHR33868:SF2">
    <property type="entry name" value="EXPRESSED PROTEIN"/>
    <property type="match status" value="1"/>
</dbReference>
<evidence type="ECO:0000313" key="3">
    <source>
        <dbReference type="EMBL" id="KAK9749539.1"/>
    </source>
</evidence>
<name>A0AAW1ML99_SAPOF</name>
<dbReference type="EMBL" id="JBDFQZ010000002">
    <property type="protein sequence ID" value="KAK9749539.1"/>
    <property type="molecule type" value="Genomic_DNA"/>
</dbReference>
<proteinExistence type="predicted"/>
<gene>
    <name evidence="3" type="ORF">RND81_02G133000</name>
</gene>
<evidence type="ECO:0000256" key="2">
    <source>
        <dbReference type="SAM" id="Phobius"/>
    </source>
</evidence>
<sequence>MAAAEARAAWQRANRCFVQEDAKRAPKLATRQSSTLSPKHVDAGPVGATDRLDYPAVGFSPFNGAPYSNLPPDAKWWLQKDLNIEHLNGRDVGAEPEMMENRSQVEPSTISEDSVNNEVVKKHSEFIYEEPNVGGSVSKQPSNISSSADSSWMGGDKVPWWRVTDEEELASFVAHKSLLRVENCDLPPPQKTRVRRDPCKQATSIDHDEIVMRSLGCEAISNPSSDSSQRRHWSSVGELSQNECFRSIDDNTLEKEGISVNDPGHANLLEALCRSQTRARQAEKAAKQAYTEKDDILKLFFRQASQLFAYKQWFKLLQLENLLLQSGKHILSLSSPFPCTSKKPHNVRKTWQKSSKAKKRKRRSYKNDIGKHAVAFAVGFTLVGAGLILGWTVGWLLPTF</sequence>
<dbReference type="PANTHER" id="PTHR33868">
    <property type="entry name" value="EXPRESSED PROTEIN"/>
    <property type="match status" value="1"/>
</dbReference>
<keyword evidence="2" id="KW-0472">Membrane</keyword>
<reference evidence="3" key="1">
    <citation type="submission" date="2024-03" db="EMBL/GenBank/DDBJ databases">
        <title>WGS assembly of Saponaria officinalis var. Norfolk2.</title>
        <authorList>
            <person name="Jenkins J."/>
            <person name="Shu S."/>
            <person name="Grimwood J."/>
            <person name="Barry K."/>
            <person name="Goodstein D."/>
            <person name="Schmutz J."/>
            <person name="Leebens-Mack J."/>
            <person name="Osbourn A."/>
        </authorList>
    </citation>
    <scope>NUCLEOTIDE SEQUENCE [LARGE SCALE GENOMIC DNA]</scope>
    <source>
        <strain evidence="3">JIC</strain>
    </source>
</reference>
<dbReference type="Proteomes" id="UP001443914">
    <property type="component" value="Unassembled WGS sequence"/>
</dbReference>
<feature type="transmembrane region" description="Helical" evidence="2">
    <location>
        <begin position="369"/>
        <end position="397"/>
    </location>
</feature>
<evidence type="ECO:0000256" key="1">
    <source>
        <dbReference type="SAM" id="MobiDB-lite"/>
    </source>
</evidence>
<keyword evidence="4" id="KW-1185">Reference proteome</keyword>
<evidence type="ECO:0000313" key="4">
    <source>
        <dbReference type="Proteomes" id="UP001443914"/>
    </source>
</evidence>
<keyword evidence="2" id="KW-1133">Transmembrane helix</keyword>
<accession>A0AAW1ML99</accession>
<dbReference type="AlphaFoldDB" id="A0AAW1ML99"/>
<protein>
    <submittedName>
        <fullName evidence="3">Uncharacterized protein</fullName>
    </submittedName>
</protein>
<feature type="region of interest" description="Disordered" evidence="1">
    <location>
        <begin position="24"/>
        <end position="47"/>
    </location>
</feature>
<organism evidence="3 4">
    <name type="scientific">Saponaria officinalis</name>
    <name type="common">Common soapwort</name>
    <name type="synonym">Lychnis saponaria</name>
    <dbReference type="NCBI Taxonomy" id="3572"/>
    <lineage>
        <taxon>Eukaryota</taxon>
        <taxon>Viridiplantae</taxon>
        <taxon>Streptophyta</taxon>
        <taxon>Embryophyta</taxon>
        <taxon>Tracheophyta</taxon>
        <taxon>Spermatophyta</taxon>
        <taxon>Magnoliopsida</taxon>
        <taxon>eudicotyledons</taxon>
        <taxon>Gunneridae</taxon>
        <taxon>Pentapetalae</taxon>
        <taxon>Caryophyllales</taxon>
        <taxon>Caryophyllaceae</taxon>
        <taxon>Caryophylleae</taxon>
        <taxon>Saponaria</taxon>
    </lineage>
</organism>